<proteinExistence type="predicted"/>
<evidence type="ECO:0000313" key="2">
    <source>
        <dbReference type="Proteomes" id="UP000196138"/>
    </source>
</evidence>
<name>A0A1Y0EN90_9BURK</name>
<gene>
    <name evidence="1" type="ORF">CCO03_10470</name>
</gene>
<evidence type="ECO:0000313" key="1">
    <source>
        <dbReference type="EMBL" id="ARU05056.1"/>
    </source>
</evidence>
<accession>A0A1Y0EN90</accession>
<dbReference type="AlphaFoldDB" id="A0A1Y0EN90"/>
<dbReference type="KEGG" id="cser:CCO03_10470"/>
<dbReference type="Proteomes" id="UP000196138">
    <property type="component" value="Chromosome"/>
</dbReference>
<sequence length="197" mass="21522">MVPFSNDNLSMKTRATVSMAYPHGLVMFDPLVLCRFLEQHDLTQGDVLEAFMRDEAVGDAAVQAGCIVPMYPLDEDDYLFCNLDAEPLALDWQFSHGGLPLVVESGVLVVADLFVLVGWEHAAFTRYERQRKLSWTVNDLDVVPGSHAVRIRGARGEGDGLQGAKVFGLQLALLAPGVTPSGRPIWPHSDALDFGIA</sequence>
<reference evidence="1 2" key="1">
    <citation type="submission" date="2017-05" db="EMBL/GenBank/DDBJ databases">
        <authorList>
            <person name="Song R."/>
            <person name="Chenine A.L."/>
            <person name="Ruprecht R.M."/>
        </authorList>
    </citation>
    <scope>NUCLEOTIDE SEQUENCE [LARGE SCALE GENOMIC DNA]</scope>
    <source>
        <strain evidence="1 2">DSM 26136</strain>
    </source>
</reference>
<organism evidence="1 2">
    <name type="scientific">Comamonas serinivorans</name>
    <dbReference type="NCBI Taxonomy" id="1082851"/>
    <lineage>
        <taxon>Bacteria</taxon>
        <taxon>Pseudomonadati</taxon>
        <taxon>Pseudomonadota</taxon>
        <taxon>Betaproteobacteria</taxon>
        <taxon>Burkholderiales</taxon>
        <taxon>Comamonadaceae</taxon>
        <taxon>Comamonas</taxon>
    </lineage>
</organism>
<dbReference type="EMBL" id="CP021455">
    <property type="protein sequence ID" value="ARU05056.1"/>
    <property type="molecule type" value="Genomic_DNA"/>
</dbReference>
<protein>
    <submittedName>
        <fullName evidence="1">Uncharacterized protein</fullName>
    </submittedName>
</protein>
<keyword evidence="2" id="KW-1185">Reference proteome</keyword>